<protein>
    <submittedName>
        <fullName evidence="5">Uncharacterized protein LOC101895488</fullName>
    </submittedName>
    <submittedName>
        <fullName evidence="6">Uncharacterized protein LOC131805824</fullName>
    </submittedName>
</protein>
<reference evidence="5" key="3">
    <citation type="submission" date="2025-04" db="UniProtKB">
        <authorList>
            <consortium name="RefSeq"/>
        </authorList>
    </citation>
    <scope>IDENTIFICATION</scope>
    <source>
        <strain evidence="5 6">Aabys</strain>
        <tissue evidence="6">Whole body</tissue>
    </source>
</reference>
<dbReference type="RefSeq" id="XP_058985484.1">
    <property type="nucleotide sequence ID" value="XM_059129501.1"/>
</dbReference>
<dbReference type="VEuPathDB" id="VectorBase:MDOMA2_011256"/>
<dbReference type="VEuPathDB" id="VectorBase:MDOMA2_015051"/>
<evidence type="ECO:0000313" key="3">
    <source>
        <dbReference type="EnsemblMetazoa" id="MDOA002479-PA"/>
    </source>
</evidence>
<gene>
    <name evidence="5" type="primary">LOC101895488</name>
    <name evidence="3" type="synonym">101895488</name>
    <name evidence="6" type="synonym">LOC131805824</name>
</gene>
<dbReference type="eggNOG" id="ENOG502SYJ8">
    <property type="taxonomic scope" value="Eukaryota"/>
</dbReference>
<dbReference type="RefSeq" id="XP_005184918.1">
    <property type="nucleotide sequence ID" value="XM_005184861.3"/>
</dbReference>
<evidence type="ECO:0000256" key="1">
    <source>
        <dbReference type="SAM" id="SignalP"/>
    </source>
</evidence>
<proteinExistence type="evidence at transcript level"/>
<reference evidence="2" key="1">
    <citation type="submission" date="2012-08" db="EMBL/GenBank/DDBJ databases">
        <title>Transcriptome of adult Musca domestica launches a platform for comparative house fly gene expression and characterization of differential gene expression among resistant and susceptible house flies.</title>
        <authorList>
            <person name="Liu N."/>
            <person name="Zhang L."/>
            <person name="Li M."/>
            <person name="Reid W."/>
        </authorList>
    </citation>
    <scope>NUCLEOTIDE SEQUENCE</scope>
    <source>
        <strain evidence="2">ALHF</strain>
        <tissue evidence="2">Whole body</tissue>
    </source>
</reference>
<name>T1PHE3_MUSDO</name>
<accession>T1PHE3</accession>
<evidence type="ECO:0000313" key="6">
    <source>
        <dbReference type="RefSeq" id="XP_058985484.1"/>
    </source>
</evidence>
<dbReference type="EnsemblMetazoa" id="MDOA002479-RA">
    <property type="protein sequence ID" value="MDOA002479-PA"/>
    <property type="gene ID" value="MDOA002479"/>
</dbReference>
<evidence type="ECO:0000313" key="2">
    <source>
        <dbReference type="EMBL" id="AFP62728.1"/>
    </source>
</evidence>
<evidence type="ECO:0000313" key="4">
    <source>
        <dbReference type="Proteomes" id="UP001652621"/>
    </source>
</evidence>
<dbReference type="Proteomes" id="UP001652621">
    <property type="component" value="Unplaced"/>
</dbReference>
<organism evidence="2">
    <name type="scientific">Musca domestica</name>
    <name type="common">House fly</name>
    <dbReference type="NCBI Taxonomy" id="7370"/>
    <lineage>
        <taxon>Eukaryota</taxon>
        <taxon>Metazoa</taxon>
        <taxon>Ecdysozoa</taxon>
        <taxon>Arthropoda</taxon>
        <taxon>Hexapoda</taxon>
        <taxon>Insecta</taxon>
        <taxon>Pterygota</taxon>
        <taxon>Neoptera</taxon>
        <taxon>Endopterygota</taxon>
        <taxon>Diptera</taxon>
        <taxon>Brachycera</taxon>
        <taxon>Muscomorpha</taxon>
        <taxon>Muscoidea</taxon>
        <taxon>Muscidae</taxon>
        <taxon>Musca</taxon>
    </lineage>
</organism>
<feature type="signal peptide" evidence="1">
    <location>
        <begin position="1"/>
        <end position="25"/>
    </location>
</feature>
<evidence type="ECO:0000313" key="5">
    <source>
        <dbReference type="RefSeq" id="XP_005184918.1"/>
    </source>
</evidence>
<dbReference type="AlphaFoldDB" id="T1PHE3"/>
<feature type="chain" id="PRO_5014313754" evidence="1">
    <location>
        <begin position="26"/>
        <end position="117"/>
    </location>
</feature>
<keyword evidence="1" id="KW-0732">Signal</keyword>
<sequence length="117" mass="13653">MMNVSKIFALFAVFAIALSIAIAEARPQNTIETTQNMSLDSVDTDIDDLRSLYYDLPVQQNIYPNLPLDRLQMMFAQYRPTAYLRSPISNDIYRLPEAKRQVKYRQCYFNPISCFKK</sequence>
<dbReference type="STRING" id="7370.T1PHE3"/>
<dbReference type="VEuPathDB" id="VectorBase:MDOA002479"/>
<dbReference type="OrthoDB" id="8032897at2759"/>
<keyword evidence="4" id="KW-1185">Reference proteome</keyword>
<dbReference type="EMBL" id="KA648099">
    <property type="protein sequence ID" value="AFP62728.1"/>
    <property type="molecule type" value="mRNA"/>
</dbReference>
<reference evidence="3" key="2">
    <citation type="submission" date="2021-01" db="UniProtKB">
        <authorList>
            <consortium name="EnsemblMetazoa"/>
        </authorList>
    </citation>
    <scope>IDENTIFICATION</scope>
    <source>
        <strain evidence="3">Aabys</strain>
    </source>
</reference>
<dbReference type="GeneID" id="101895488"/>
<dbReference type="KEGG" id="mde:101895488"/>